<keyword evidence="2" id="KW-1185">Reference proteome</keyword>
<evidence type="ECO:0000313" key="1">
    <source>
        <dbReference type="EMBL" id="CAD8156037.1"/>
    </source>
</evidence>
<sequence length="86" mass="10103">MQYGLNNSTSFCRKRILEKKYENIMSIFHGIGYQLFLNNLKGNLTNMVKYVFNYSSECNDTYQITSYFDQNITIGLIHYSEFTSGK</sequence>
<organism evidence="1 2">
    <name type="scientific">Paramecium octaurelia</name>
    <dbReference type="NCBI Taxonomy" id="43137"/>
    <lineage>
        <taxon>Eukaryota</taxon>
        <taxon>Sar</taxon>
        <taxon>Alveolata</taxon>
        <taxon>Ciliophora</taxon>
        <taxon>Intramacronucleata</taxon>
        <taxon>Oligohymenophorea</taxon>
        <taxon>Peniculida</taxon>
        <taxon>Parameciidae</taxon>
        <taxon>Paramecium</taxon>
    </lineage>
</organism>
<reference evidence="1" key="1">
    <citation type="submission" date="2021-01" db="EMBL/GenBank/DDBJ databases">
        <authorList>
            <consortium name="Genoscope - CEA"/>
            <person name="William W."/>
        </authorList>
    </citation>
    <scope>NUCLEOTIDE SEQUENCE</scope>
</reference>
<proteinExistence type="predicted"/>
<evidence type="ECO:0000313" key="2">
    <source>
        <dbReference type="Proteomes" id="UP000683925"/>
    </source>
</evidence>
<dbReference type="EMBL" id="CAJJDP010000031">
    <property type="protein sequence ID" value="CAD8156037.1"/>
    <property type="molecule type" value="Genomic_DNA"/>
</dbReference>
<dbReference type="AlphaFoldDB" id="A0A8S1TX16"/>
<accession>A0A8S1TX16</accession>
<protein>
    <submittedName>
        <fullName evidence="1">Uncharacterized protein</fullName>
    </submittedName>
</protein>
<comment type="caution">
    <text evidence="1">The sequence shown here is derived from an EMBL/GenBank/DDBJ whole genome shotgun (WGS) entry which is preliminary data.</text>
</comment>
<gene>
    <name evidence="1" type="ORF">POCTA_138.1.T0310259</name>
</gene>
<dbReference type="Proteomes" id="UP000683925">
    <property type="component" value="Unassembled WGS sequence"/>
</dbReference>
<name>A0A8S1TX16_PAROT</name>